<dbReference type="PANTHER" id="PTHR24960:SF79">
    <property type="entry name" value="PHOTOSYSTEM I IRON-SULFUR CENTER"/>
    <property type="match status" value="1"/>
</dbReference>
<dbReference type="STRING" id="926567.TheveDRAFT_1336"/>
<dbReference type="InterPro" id="IPR001041">
    <property type="entry name" value="2Fe-2S_ferredoxin-type"/>
</dbReference>
<keyword evidence="2" id="KW-0479">Metal-binding</keyword>
<reference evidence="7 8" key="1">
    <citation type="submission" date="2011-10" db="EMBL/GenBank/DDBJ databases">
        <title>The Noncontiguous Finished genome of Thermanaerovibrio velox DSM 12556.</title>
        <authorList>
            <consortium name="US DOE Joint Genome Institute (JGI-PGF)"/>
            <person name="Lucas S."/>
            <person name="Copeland A."/>
            <person name="Lapidus A."/>
            <person name="Glavina del Rio T."/>
            <person name="Dalin E."/>
            <person name="Tice H."/>
            <person name="Bruce D."/>
            <person name="Goodwin L."/>
            <person name="Pitluck S."/>
            <person name="Peters L."/>
            <person name="Mikhailova N."/>
            <person name="Teshima H."/>
            <person name="Kyrpides N."/>
            <person name="Mavromatis K."/>
            <person name="Ivanova N."/>
            <person name="Markowitz V."/>
            <person name="Cheng J.-F."/>
            <person name="Hugenholtz P."/>
            <person name="Woyke T."/>
            <person name="Wu D."/>
            <person name="Spring S."/>
            <person name="Brambilla E.-M."/>
            <person name="Klenk H.-P."/>
            <person name="Eisen J.A."/>
        </authorList>
    </citation>
    <scope>NUCLEOTIDE SEQUENCE [LARGE SCALE GENOMIC DNA]</scope>
    <source>
        <strain evidence="7 8">DSM 12556</strain>
    </source>
</reference>
<dbReference type="InterPro" id="IPR017900">
    <property type="entry name" value="4Fe4S_Fe_S_CS"/>
</dbReference>
<feature type="domain" description="2Fe-2S ferredoxin-type" evidence="5">
    <location>
        <begin position="1"/>
        <end position="80"/>
    </location>
</feature>
<accession>H0UNP0</accession>
<evidence type="ECO:0000256" key="4">
    <source>
        <dbReference type="ARBA" id="ARBA00023014"/>
    </source>
</evidence>
<evidence type="ECO:0000313" key="7">
    <source>
        <dbReference type="EMBL" id="EHM10455.1"/>
    </source>
</evidence>
<dbReference type="EMBL" id="CM001377">
    <property type="protein sequence ID" value="EHM10455.1"/>
    <property type="molecule type" value="Genomic_DNA"/>
</dbReference>
<keyword evidence="3" id="KW-0408">Iron</keyword>
<keyword evidence="7" id="KW-0830">Ubiquinone</keyword>
<dbReference type="GO" id="GO:0046872">
    <property type="term" value="F:metal ion binding"/>
    <property type="evidence" value="ECO:0007669"/>
    <property type="project" value="UniProtKB-KW"/>
</dbReference>
<dbReference type="GO" id="GO:0051539">
    <property type="term" value="F:4 iron, 4 sulfur cluster binding"/>
    <property type="evidence" value="ECO:0007669"/>
    <property type="project" value="UniProtKB-KW"/>
</dbReference>
<dbReference type="OrthoDB" id="9803192at2"/>
<evidence type="ECO:0000259" key="5">
    <source>
        <dbReference type="PROSITE" id="PS51085"/>
    </source>
</evidence>
<dbReference type="InterPro" id="IPR036010">
    <property type="entry name" value="2Fe-2S_ferredoxin-like_sf"/>
</dbReference>
<dbReference type="AlphaFoldDB" id="H0UNP0"/>
<organism evidence="7 8">
    <name type="scientific">Thermanaerovibrio velox DSM 12556</name>
    <dbReference type="NCBI Taxonomy" id="926567"/>
    <lineage>
        <taxon>Bacteria</taxon>
        <taxon>Thermotogati</taxon>
        <taxon>Synergistota</taxon>
        <taxon>Synergistia</taxon>
        <taxon>Synergistales</taxon>
        <taxon>Synergistaceae</taxon>
        <taxon>Thermanaerovibrio</taxon>
    </lineage>
</organism>
<dbReference type="CDD" id="cd00207">
    <property type="entry name" value="fer2"/>
    <property type="match status" value="1"/>
</dbReference>
<dbReference type="Pfam" id="PF14697">
    <property type="entry name" value="Fer4_21"/>
    <property type="match status" value="1"/>
</dbReference>
<dbReference type="Proteomes" id="UP000005730">
    <property type="component" value="Chromosome"/>
</dbReference>
<feature type="domain" description="4Fe-4S ferredoxin-type" evidence="6">
    <location>
        <begin position="117"/>
        <end position="149"/>
    </location>
</feature>
<dbReference type="PROSITE" id="PS51085">
    <property type="entry name" value="2FE2S_FER_2"/>
    <property type="match status" value="1"/>
</dbReference>
<feature type="domain" description="4Fe-4S ferredoxin-type" evidence="6">
    <location>
        <begin position="156"/>
        <end position="186"/>
    </location>
</feature>
<proteinExistence type="predicted"/>
<sequence>MIIWVDGRELEVPRDTLLYDAVISAGVEVPALCRHGGLQHEGACRVCVVEVESRGSSKLVASCMYPVREEGLKVRTDTERVLKARRFVIGLLLRRNGASPVVKALAERWGAMDVGRLEPMISKDLCVRCMRCVRACGENGFNAISFSKRGWDRQVGPPLEEAAEACVGCLACAEVCPTGHITYRESDGVREIWGRRFQLVECPSCGARFATLEQLRALGTWDPLCPSCRRREEAGSLGLG</sequence>
<keyword evidence="8" id="KW-1185">Reference proteome</keyword>
<keyword evidence="1" id="KW-0004">4Fe-4S</keyword>
<evidence type="ECO:0000256" key="2">
    <source>
        <dbReference type="ARBA" id="ARBA00022723"/>
    </source>
</evidence>
<dbReference type="Pfam" id="PF13510">
    <property type="entry name" value="Fer2_4"/>
    <property type="match status" value="1"/>
</dbReference>
<evidence type="ECO:0000313" key="8">
    <source>
        <dbReference type="Proteomes" id="UP000005730"/>
    </source>
</evidence>
<keyword evidence="4" id="KW-0411">Iron-sulfur</keyword>
<dbReference type="SUPFAM" id="SSF54292">
    <property type="entry name" value="2Fe-2S ferredoxin-like"/>
    <property type="match status" value="1"/>
</dbReference>
<dbReference type="Gene3D" id="3.10.20.740">
    <property type="match status" value="1"/>
</dbReference>
<dbReference type="PROSITE" id="PS51379">
    <property type="entry name" value="4FE4S_FER_2"/>
    <property type="match status" value="2"/>
</dbReference>
<dbReference type="SUPFAM" id="SSF54862">
    <property type="entry name" value="4Fe-4S ferredoxins"/>
    <property type="match status" value="1"/>
</dbReference>
<dbReference type="PANTHER" id="PTHR24960">
    <property type="entry name" value="PHOTOSYSTEM I IRON-SULFUR CENTER-RELATED"/>
    <property type="match status" value="1"/>
</dbReference>
<gene>
    <name evidence="7" type="ORF">TheveDRAFT_1336</name>
</gene>
<evidence type="ECO:0000259" key="6">
    <source>
        <dbReference type="PROSITE" id="PS51379"/>
    </source>
</evidence>
<dbReference type="RefSeq" id="WP_006583949.1">
    <property type="nucleotide sequence ID" value="NZ_CM001377.1"/>
</dbReference>
<evidence type="ECO:0000256" key="3">
    <source>
        <dbReference type="ARBA" id="ARBA00023004"/>
    </source>
</evidence>
<dbReference type="InterPro" id="IPR050157">
    <property type="entry name" value="PSI_iron-sulfur_center"/>
</dbReference>
<evidence type="ECO:0000256" key="1">
    <source>
        <dbReference type="ARBA" id="ARBA00022485"/>
    </source>
</evidence>
<protein>
    <submittedName>
        <fullName evidence="7">NADH:ubiquinone oxidoreductase chain G-like protein</fullName>
    </submittedName>
</protein>
<dbReference type="Gene3D" id="3.30.70.20">
    <property type="match status" value="1"/>
</dbReference>
<name>H0UNP0_9BACT</name>
<dbReference type="eggNOG" id="COG3383">
    <property type="taxonomic scope" value="Bacteria"/>
</dbReference>
<dbReference type="PROSITE" id="PS00198">
    <property type="entry name" value="4FE4S_FER_1"/>
    <property type="match status" value="2"/>
</dbReference>
<dbReference type="HOGENOM" id="CLU_000422_11_3_0"/>
<dbReference type="InterPro" id="IPR017896">
    <property type="entry name" value="4Fe4S_Fe-S-bd"/>
</dbReference>